<dbReference type="InParanoid" id="G7EAZ5"/>
<dbReference type="EMBL" id="BABT02000252">
    <property type="protein sequence ID" value="GAB00006.1"/>
    <property type="molecule type" value="Genomic_DNA"/>
</dbReference>
<dbReference type="AlphaFoldDB" id="G7EAZ5"/>
<keyword evidence="3" id="KW-1185">Reference proteome</keyword>
<organism evidence="2 3">
    <name type="scientific">Mixia osmundae (strain CBS 9802 / IAM 14324 / JCM 22182 / KY 12970)</name>
    <dbReference type="NCBI Taxonomy" id="764103"/>
    <lineage>
        <taxon>Eukaryota</taxon>
        <taxon>Fungi</taxon>
        <taxon>Dikarya</taxon>
        <taxon>Basidiomycota</taxon>
        <taxon>Pucciniomycotina</taxon>
        <taxon>Mixiomycetes</taxon>
        <taxon>Mixiales</taxon>
        <taxon>Mixiaceae</taxon>
        <taxon>Mixia</taxon>
    </lineage>
</organism>
<reference evidence="2 3" key="1">
    <citation type="journal article" date="2011" name="J. Gen. Appl. Microbiol.">
        <title>Draft genome sequencing of the enigmatic basidiomycete Mixia osmundae.</title>
        <authorList>
            <person name="Nishida H."/>
            <person name="Nagatsuka Y."/>
            <person name="Sugiyama J."/>
        </authorList>
    </citation>
    <scope>NUCLEOTIDE SEQUENCE [LARGE SCALE GENOMIC DNA]</scope>
    <source>
        <strain evidence="3">CBS 9802 / IAM 14324 / JCM 22182 / KY 12970</strain>
    </source>
</reference>
<gene>
    <name evidence="2" type="primary">Mo06708</name>
    <name evidence="2" type="ORF">E5Q_06708</name>
</gene>
<dbReference type="eggNOG" id="ENOG502T2TN">
    <property type="taxonomic scope" value="Eukaryota"/>
</dbReference>
<feature type="compositionally biased region" description="Polar residues" evidence="1">
    <location>
        <begin position="53"/>
        <end position="63"/>
    </location>
</feature>
<evidence type="ECO:0000256" key="1">
    <source>
        <dbReference type="SAM" id="MobiDB-lite"/>
    </source>
</evidence>
<reference evidence="2 3" key="2">
    <citation type="journal article" date="2012" name="Open Biol.">
        <title>Characteristics of nucleosomes and linker DNA regions on the genome of the basidiomycete Mixia osmundae revealed by mono- and dinucleosome mapping.</title>
        <authorList>
            <person name="Nishida H."/>
            <person name="Kondo S."/>
            <person name="Matsumoto T."/>
            <person name="Suzuki Y."/>
            <person name="Yoshikawa H."/>
            <person name="Taylor T.D."/>
            <person name="Sugiyama J."/>
        </authorList>
    </citation>
    <scope>NUCLEOTIDE SEQUENCE [LARGE SCALE GENOMIC DNA]</scope>
    <source>
        <strain evidence="3">CBS 9802 / IAM 14324 / JCM 22182 / KY 12970</strain>
    </source>
</reference>
<name>G7EAZ5_MIXOS</name>
<dbReference type="RefSeq" id="XP_014565617.1">
    <property type="nucleotide sequence ID" value="XM_014710131.1"/>
</dbReference>
<evidence type="ECO:0000313" key="3">
    <source>
        <dbReference type="Proteomes" id="UP000009131"/>
    </source>
</evidence>
<dbReference type="HOGENOM" id="CLU_829203_0_0_1"/>
<evidence type="ECO:0000313" key="2">
    <source>
        <dbReference type="EMBL" id="GAB00006.1"/>
    </source>
</evidence>
<protein>
    <submittedName>
        <fullName evidence="2">Uncharacterized protein</fullName>
    </submittedName>
</protein>
<accession>G7EAZ5</accession>
<feature type="compositionally biased region" description="Polar residues" evidence="1">
    <location>
        <begin position="25"/>
        <end position="39"/>
    </location>
</feature>
<dbReference type="Proteomes" id="UP000009131">
    <property type="component" value="Unassembled WGS sequence"/>
</dbReference>
<feature type="region of interest" description="Disordered" evidence="1">
    <location>
        <begin position="1"/>
        <end position="63"/>
    </location>
</feature>
<comment type="caution">
    <text evidence="2">The sequence shown here is derived from an EMBL/GenBank/DDBJ whole genome shotgun (WGS) entry which is preliminary data.</text>
</comment>
<sequence length="335" mass="36604">MPNTSAPAGGSPRYVPGFSAGRPSDLSTPRHTLSVNERLSVQRAEDARRVRNQRGTPLATQRQSQCSPGAIYAAYEARTQLAREAMQATRGLPYFAGPAPPPSWIEKPAPVVETLSAPPQLSDIALTRASPSYKERRLVSGNLEQSESTLVEHCARQVAYCLDCADLGDLPAHVRHEIMKAAVLWAPLRPDGFLSLFHHILPSEVPSRRTQWTCELVELDVSFSRIHLSVLKNLLFDDQGSLALPSLRRVGLAGMEYITLNASLINVLARLPLRALSMGALRKSDHIDTHLLLKKLAASTPALETLNLTRGLPGLVWMSSSFGVCSSKRQHTSAK</sequence>
<proteinExistence type="predicted"/>